<dbReference type="InterPro" id="IPR036397">
    <property type="entry name" value="RNaseH_sf"/>
</dbReference>
<dbReference type="InterPro" id="IPR000477">
    <property type="entry name" value="RT_dom"/>
</dbReference>
<accession>A0A2K3MPQ8</accession>
<sequence>MKGLAAPGPDGLPALFYHTYWDIIRKDVTTAVLNVLNHKGDSTPYNQTYIRLIPKKKNPSQPSDFRPISLCNVILKIITKTIANRLKLILPEIISPNQSAFVSDRLITDNTLVAYEVFHFFNQSSSKKGFIGIKTDMAKAYDRVEWNFLQITLETMGFPQHLTDTIMNCVKNVMFSILINGKPSQNFIPQRGLRQGDPLSPYLFIICANVFSGLLTKAQTERRIHGVKVAHGAPEVSHLLFADDSLLFCKATVQEATVIKNIILEYQEASGQLVNMEKSEIVYSRHVPHQIKENIGHILPMKRVNHFSKYLGMPTHVGRSKRQVFDYIQDCVWKKIKGWKAQHLSFAGRSTLIKAVAQAIPTYVMSCFLLPKELCSHIESMICKFWWGSNNDKRKIHWIKWSTICKHKKKGGLSFRELRAFNEALLAKQGWRCITQPNSMVAQVLKAKYYPKTTLLEADIGSKNVSYTWRSISKASWILKKGGLWNIGNGATTNIWTDNWLPRQQGHKIWSPKGEATQTWVKDLMIPEIRSWNRQLIFDTFMQFEAEQITQIPIVHLSRPDEFSWPYTKDGIYTVKSGYQAIQDWKEDPNKPSTSYKPKNNSVWQKLWHLKIPPKYTHLIWRILQDALPVQSNLRKRGVNCYPLCPRCKENIEDLNHVFSGCWWAKQVWFASPLTLKFDQNEFSFKNWIEDNIRKDQSQNMNLIGAICYHIWRARNLLTFQNKNVPVLDVIHRAQECLFEYHRQVKPISEQVNRNTRARSNNDSDWIPPPKDTLKLNVDAHLMGDGHWGLGWILRKEDGSLVGAATKVVRGLNEAIEAEAMGVVEAIMFLTEFQNGSVIIETDNASIVKAIHRRSYPRLYWGMLARKIREAMEENPKISIQWVNRNKNTVAHVLANWAEVEPNKIWLDNLPPHIVGHIQKDMMPSHVSSV</sequence>
<dbReference type="STRING" id="57577.A0A2K3MPQ8"/>
<dbReference type="CDD" id="cd01650">
    <property type="entry name" value="RT_nLTR_like"/>
    <property type="match status" value="1"/>
</dbReference>
<dbReference type="PANTHER" id="PTHR33116:SF86">
    <property type="entry name" value="REVERSE TRANSCRIPTASE DOMAIN-CONTAINING PROTEIN"/>
    <property type="match status" value="1"/>
</dbReference>
<evidence type="ECO:0000259" key="1">
    <source>
        <dbReference type="PROSITE" id="PS50878"/>
    </source>
</evidence>
<dbReference type="SUPFAM" id="SSF53098">
    <property type="entry name" value="Ribonuclease H-like"/>
    <property type="match status" value="1"/>
</dbReference>
<dbReference type="PROSITE" id="PS50878">
    <property type="entry name" value="RT_POL"/>
    <property type="match status" value="1"/>
</dbReference>
<reference evidence="2 3" key="2">
    <citation type="journal article" date="2017" name="Front. Plant Sci.">
        <title>Gene Classification and Mining of Molecular Markers Useful in Red Clover (Trifolium pratense) Breeding.</title>
        <authorList>
            <person name="Istvanek J."/>
            <person name="Dluhosova J."/>
            <person name="Dluhos P."/>
            <person name="Patkova L."/>
            <person name="Nedelnik J."/>
            <person name="Repkova J."/>
        </authorList>
    </citation>
    <scope>NUCLEOTIDE SEQUENCE [LARGE SCALE GENOMIC DNA]</scope>
    <source>
        <strain evidence="3">cv. Tatra</strain>
        <tissue evidence="2">Young leaves</tissue>
    </source>
</reference>
<dbReference type="Proteomes" id="UP000236291">
    <property type="component" value="Unassembled WGS sequence"/>
</dbReference>
<dbReference type="InterPro" id="IPR012337">
    <property type="entry name" value="RNaseH-like_sf"/>
</dbReference>
<dbReference type="Gene3D" id="3.30.420.10">
    <property type="entry name" value="Ribonuclease H-like superfamily/Ribonuclease H"/>
    <property type="match status" value="1"/>
</dbReference>
<feature type="domain" description="Reverse transcriptase" evidence="1">
    <location>
        <begin position="34"/>
        <end position="315"/>
    </location>
</feature>
<dbReference type="InterPro" id="IPR043502">
    <property type="entry name" value="DNA/RNA_pol_sf"/>
</dbReference>
<dbReference type="SUPFAM" id="SSF56672">
    <property type="entry name" value="DNA/RNA polymerases"/>
    <property type="match status" value="1"/>
</dbReference>
<gene>
    <name evidence="2" type="ORF">L195_g015950</name>
</gene>
<dbReference type="EMBL" id="ASHM01010925">
    <property type="protein sequence ID" value="PNX92808.1"/>
    <property type="molecule type" value="Genomic_DNA"/>
</dbReference>
<dbReference type="AlphaFoldDB" id="A0A2K3MPQ8"/>
<comment type="caution">
    <text evidence="2">The sequence shown here is derived from an EMBL/GenBank/DDBJ whole genome shotgun (WGS) entry which is preliminary data.</text>
</comment>
<dbReference type="InterPro" id="IPR044730">
    <property type="entry name" value="RNase_H-like_dom_plant"/>
</dbReference>
<dbReference type="Pfam" id="PF13456">
    <property type="entry name" value="RVT_3"/>
    <property type="match status" value="1"/>
</dbReference>
<reference evidence="2 3" key="1">
    <citation type="journal article" date="2014" name="Am. J. Bot.">
        <title>Genome assembly and annotation for red clover (Trifolium pratense; Fabaceae).</title>
        <authorList>
            <person name="Istvanek J."/>
            <person name="Jaros M."/>
            <person name="Krenek A."/>
            <person name="Repkova J."/>
        </authorList>
    </citation>
    <scope>NUCLEOTIDE SEQUENCE [LARGE SCALE GENOMIC DNA]</scope>
    <source>
        <strain evidence="3">cv. Tatra</strain>
        <tissue evidence="2">Young leaves</tissue>
    </source>
</reference>
<proteinExistence type="predicted"/>
<organism evidence="2 3">
    <name type="scientific">Trifolium pratense</name>
    <name type="common">Red clover</name>
    <dbReference type="NCBI Taxonomy" id="57577"/>
    <lineage>
        <taxon>Eukaryota</taxon>
        <taxon>Viridiplantae</taxon>
        <taxon>Streptophyta</taxon>
        <taxon>Embryophyta</taxon>
        <taxon>Tracheophyta</taxon>
        <taxon>Spermatophyta</taxon>
        <taxon>Magnoliopsida</taxon>
        <taxon>eudicotyledons</taxon>
        <taxon>Gunneridae</taxon>
        <taxon>Pentapetalae</taxon>
        <taxon>rosids</taxon>
        <taxon>fabids</taxon>
        <taxon>Fabales</taxon>
        <taxon>Fabaceae</taxon>
        <taxon>Papilionoideae</taxon>
        <taxon>50 kb inversion clade</taxon>
        <taxon>NPAAA clade</taxon>
        <taxon>Hologalegina</taxon>
        <taxon>IRL clade</taxon>
        <taxon>Trifolieae</taxon>
        <taxon>Trifolium</taxon>
    </lineage>
</organism>
<dbReference type="CDD" id="cd06222">
    <property type="entry name" value="RNase_H_like"/>
    <property type="match status" value="1"/>
</dbReference>
<dbReference type="GO" id="GO:0004523">
    <property type="term" value="F:RNA-DNA hybrid ribonuclease activity"/>
    <property type="evidence" value="ECO:0007669"/>
    <property type="project" value="InterPro"/>
</dbReference>
<evidence type="ECO:0000313" key="3">
    <source>
        <dbReference type="Proteomes" id="UP000236291"/>
    </source>
</evidence>
<evidence type="ECO:0000313" key="2">
    <source>
        <dbReference type="EMBL" id="PNX92808.1"/>
    </source>
</evidence>
<dbReference type="Pfam" id="PF13966">
    <property type="entry name" value="zf-RVT"/>
    <property type="match status" value="1"/>
</dbReference>
<protein>
    <submittedName>
        <fullName evidence="2">Ribonuclease H</fullName>
    </submittedName>
</protein>
<dbReference type="InterPro" id="IPR002156">
    <property type="entry name" value="RNaseH_domain"/>
</dbReference>
<dbReference type="GO" id="GO:0003676">
    <property type="term" value="F:nucleic acid binding"/>
    <property type="evidence" value="ECO:0007669"/>
    <property type="project" value="InterPro"/>
</dbReference>
<dbReference type="Pfam" id="PF00078">
    <property type="entry name" value="RVT_1"/>
    <property type="match status" value="1"/>
</dbReference>
<name>A0A2K3MPQ8_TRIPR</name>
<dbReference type="InterPro" id="IPR026960">
    <property type="entry name" value="RVT-Znf"/>
</dbReference>
<dbReference type="PANTHER" id="PTHR33116">
    <property type="entry name" value="REVERSE TRANSCRIPTASE ZINC-BINDING DOMAIN-CONTAINING PROTEIN-RELATED-RELATED"/>
    <property type="match status" value="1"/>
</dbReference>